<dbReference type="EMBL" id="ML993978">
    <property type="protein sequence ID" value="KAF2201389.1"/>
    <property type="molecule type" value="Genomic_DNA"/>
</dbReference>
<keyword evidence="3 7" id="KW-1133">Transmembrane helix</keyword>
<dbReference type="PANTHER" id="PTHR33048:SF47">
    <property type="entry name" value="INTEGRAL MEMBRANE PROTEIN-RELATED"/>
    <property type="match status" value="1"/>
</dbReference>
<evidence type="ECO:0000256" key="2">
    <source>
        <dbReference type="ARBA" id="ARBA00022692"/>
    </source>
</evidence>
<dbReference type="AlphaFoldDB" id="A0A9P4JNA8"/>
<keyword evidence="10" id="KW-1185">Reference proteome</keyword>
<evidence type="ECO:0000313" key="9">
    <source>
        <dbReference type="EMBL" id="KAF2201389.1"/>
    </source>
</evidence>
<keyword evidence="2 7" id="KW-0812">Transmembrane</keyword>
<evidence type="ECO:0000313" key="10">
    <source>
        <dbReference type="Proteomes" id="UP000799536"/>
    </source>
</evidence>
<gene>
    <name evidence="9" type="ORF">GQ43DRAFT_440644</name>
</gene>
<name>A0A9P4JNA8_9PLEO</name>
<dbReference type="GO" id="GO:0016020">
    <property type="term" value="C:membrane"/>
    <property type="evidence" value="ECO:0007669"/>
    <property type="project" value="UniProtKB-SubCell"/>
</dbReference>
<evidence type="ECO:0000256" key="3">
    <source>
        <dbReference type="ARBA" id="ARBA00022989"/>
    </source>
</evidence>
<feature type="transmembrane region" description="Helical" evidence="7">
    <location>
        <begin position="54"/>
        <end position="76"/>
    </location>
</feature>
<feature type="transmembrane region" description="Helical" evidence="7">
    <location>
        <begin position="96"/>
        <end position="122"/>
    </location>
</feature>
<evidence type="ECO:0000259" key="8">
    <source>
        <dbReference type="Pfam" id="PF20684"/>
    </source>
</evidence>
<protein>
    <recommendedName>
        <fullName evidence="8">Rhodopsin domain-containing protein</fullName>
    </recommendedName>
</protein>
<sequence length="361" mass="40779">MATQMRPPPPPGGDESMGPALLGVIWAQVALDIVVVALRFFVRHKKRSLGADDWLMLIAMFLFIATVAVETVIVSYGLGRHMYYIPPQNGIPFLKWIFILQSFTFFTLAFAKTSIALFIMRLMGPDRYWRKRFLLLNIAIFFIFTILTTIFDLVACRPLKANWDHTTPNAKCWPLKVNANWAIFISSYSAFLDVLLALLPISMMWNLKLDVKKKVAICILLGLGILSGIAAAVKTSMSNRLGSRADFTWEAWGLYAWSTTEYFLNIFCGSVPVLKPIYDYFVKGKPIKESPTTGGMLPWSGISWSDRMRRSGVSRLFSTQRSSRSGSKVSGNESQSQTSLRRTTSDDHRFGHIQEYKLSNV</sequence>
<comment type="caution">
    <text evidence="9">The sequence shown here is derived from an EMBL/GenBank/DDBJ whole genome shotgun (WGS) entry which is preliminary data.</text>
</comment>
<evidence type="ECO:0000256" key="5">
    <source>
        <dbReference type="ARBA" id="ARBA00038359"/>
    </source>
</evidence>
<comment type="similarity">
    <text evidence="5">Belongs to the SAT4 family.</text>
</comment>
<proteinExistence type="inferred from homology"/>
<evidence type="ECO:0000256" key="1">
    <source>
        <dbReference type="ARBA" id="ARBA00004141"/>
    </source>
</evidence>
<dbReference type="OrthoDB" id="5331848at2759"/>
<evidence type="ECO:0000256" key="7">
    <source>
        <dbReference type="SAM" id="Phobius"/>
    </source>
</evidence>
<feature type="region of interest" description="Disordered" evidence="6">
    <location>
        <begin position="317"/>
        <end position="348"/>
    </location>
</feature>
<comment type="subcellular location">
    <subcellularLocation>
        <location evidence="1">Membrane</location>
        <topology evidence="1">Multi-pass membrane protein</topology>
    </subcellularLocation>
</comment>
<evidence type="ECO:0000256" key="4">
    <source>
        <dbReference type="ARBA" id="ARBA00023136"/>
    </source>
</evidence>
<feature type="transmembrane region" description="Helical" evidence="7">
    <location>
        <begin position="20"/>
        <end position="42"/>
    </location>
</feature>
<dbReference type="Pfam" id="PF20684">
    <property type="entry name" value="Fung_rhodopsin"/>
    <property type="match status" value="1"/>
</dbReference>
<dbReference type="InterPro" id="IPR049326">
    <property type="entry name" value="Rhodopsin_dom_fungi"/>
</dbReference>
<dbReference type="InterPro" id="IPR052337">
    <property type="entry name" value="SAT4-like"/>
</dbReference>
<feature type="transmembrane region" description="Helical" evidence="7">
    <location>
        <begin position="134"/>
        <end position="155"/>
    </location>
</feature>
<feature type="transmembrane region" description="Helical" evidence="7">
    <location>
        <begin position="181"/>
        <end position="203"/>
    </location>
</feature>
<organism evidence="9 10">
    <name type="scientific">Delitschia confertaspora ATCC 74209</name>
    <dbReference type="NCBI Taxonomy" id="1513339"/>
    <lineage>
        <taxon>Eukaryota</taxon>
        <taxon>Fungi</taxon>
        <taxon>Dikarya</taxon>
        <taxon>Ascomycota</taxon>
        <taxon>Pezizomycotina</taxon>
        <taxon>Dothideomycetes</taxon>
        <taxon>Pleosporomycetidae</taxon>
        <taxon>Pleosporales</taxon>
        <taxon>Delitschiaceae</taxon>
        <taxon>Delitschia</taxon>
    </lineage>
</organism>
<accession>A0A9P4JNA8</accession>
<feature type="transmembrane region" description="Helical" evidence="7">
    <location>
        <begin position="215"/>
        <end position="233"/>
    </location>
</feature>
<reference evidence="9" key="1">
    <citation type="journal article" date="2020" name="Stud. Mycol.">
        <title>101 Dothideomycetes genomes: a test case for predicting lifestyles and emergence of pathogens.</title>
        <authorList>
            <person name="Haridas S."/>
            <person name="Albert R."/>
            <person name="Binder M."/>
            <person name="Bloem J."/>
            <person name="Labutti K."/>
            <person name="Salamov A."/>
            <person name="Andreopoulos B."/>
            <person name="Baker S."/>
            <person name="Barry K."/>
            <person name="Bills G."/>
            <person name="Bluhm B."/>
            <person name="Cannon C."/>
            <person name="Castanera R."/>
            <person name="Culley D."/>
            <person name="Daum C."/>
            <person name="Ezra D."/>
            <person name="Gonzalez J."/>
            <person name="Henrissat B."/>
            <person name="Kuo A."/>
            <person name="Liang C."/>
            <person name="Lipzen A."/>
            <person name="Lutzoni F."/>
            <person name="Magnuson J."/>
            <person name="Mondo S."/>
            <person name="Nolan M."/>
            <person name="Ohm R."/>
            <person name="Pangilinan J."/>
            <person name="Park H.-J."/>
            <person name="Ramirez L."/>
            <person name="Alfaro M."/>
            <person name="Sun H."/>
            <person name="Tritt A."/>
            <person name="Yoshinaga Y."/>
            <person name="Zwiers L.-H."/>
            <person name="Turgeon B."/>
            <person name="Goodwin S."/>
            <person name="Spatafora J."/>
            <person name="Crous P."/>
            <person name="Grigoriev I."/>
        </authorList>
    </citation>
    <scope>NUCLEOTIDE SEQUENCE</scope>
    <source>
        <strain evidence="9">ATCC 74209</strain>
    </source>
</reference>
<feature type="domain" description="Rhodopsin" evidence="8">
    <location>
        <begin position="38"/>
        <end position="278"/>
    </location>
</feature>
<dbReference type="PANTHER" id="PTHR33048">
    <property type="entry name" value="PTH11-LIKE INTEGRAL MEMBRANE PROTEIN (AFU_ORTHOLOGUE AFUA_5G11245)"/>
    <property type="match status" value="1"/>
</dbReference>
<feature type="compositionally biased region" description="Polar residues" evidence="6">
    <location>
        <begin position="317"/>
        <end position="333"/>
    </location>
</feature>
<evidence type="ECO:0000256" key="6">
    <source>
        <dbReference type="SAM" id="MobiDB-lite"/>
    </source>
</evidence>
<dbReference type="Proteomes" id="UP000799536">
    <property type="component" value="Unassembled WGS sequence"/>
</dbReference>
<keyword evidence="4 7" id="KW-0472">Membrane</keyword>